<sequence>MFNSAIAQFRHLYRLPPIGVGALFLALVACSPDAPAPANGGETALSAETAMSAENAPPYTLVHPPQPGDSLDAHIYELDNGLQVYLTRNPQEPRFYAEIAVRAGSKQDPADATGLAHYLEHLLFKGNQSLGTLDYSAEQPYLEQIEALYEQHFSETDEQRRAEIYAEINRLSQQAAMYAVPNEISTVYSNMGASGLNAHTWHEETVYKVSLPANRLQQWATIEADRFVNPVFRMFHTELEVVYEEKNRTLDNRDRISYYALADLLYKNHPYGQQSTIGDAEHLKNPSLVYIQEYFDTWYVPNNMAIFISGDIDIEDTIAVISEEFSDWEAKPLPDEQTWQEDPITDIERVTVTYPGQEEVQMAFRTVPNGHPDQEALMLLDMILDNRTAGLINLNLNQRQRVQAAGSSPEFLNDYGSQRLWGVPRDGQTLAEVEALLLEQLDIIKRGGFEDWILPAILNDFRRMNMRGLESNTARVADMRAAFLSDTDWNYHINQMQRLESVTRQDIIDVANRYFDDNSYVAVHRVDGPAVIPPVEKPQIDPVQIDPSRQSQFAASILAMPYEEIEPTFLEAGRDYEISEYAADVPLYYAHNPLNELFTLNISIDVGTEENDLLSLASAVMGKAGTENLSAEELQKEWYRLGSDFGLSSSANETSIAITGLDSQFGATLALMLELISDPRADEDTFAELKATILEARRNQREDPQAISQALYLYNRYGDESPMLQAMSSDAIQAVELEELLTLISSLQQYQHRISYTGSMSLEQVTALLQEHHQPGDDLLPPPPYEYRRARQIADNEIYVIHRETAQSQVRLEFPDGTYEEDLVVPASVYNSYFGSSMSSVVFQELREARALAYSAAANYSQGGRPEVQTMVLGAIGSQNDKAVEATAAFVDLFDNMPRSSDRFEDAVNAQINRYRTSTIGFRQIPGTVYAWQQLGLNGDPRQQRFAQLQEMTLEDLLQFQQTQVADRAKLISIVGDTSRINMEALAELGSIRELTVDDVFVE</sequence>
<comment type="caution">
    <text evidence="8">The sequence shown here is derived from an EMBL/GenBank/DDBJ whole genome shotgun (WGS) entry which is preliminary data.</text>
</comment>
<dbReference type="InterPro" id="IPR011249">
    <property type="entry name" value="Metalloenz_LuxS/M16"/>
</dbReference>
<keyword evidence="2" id="KW-0645">Protease</keyword>
<reference evidence="8" key="1">
    <citation type="journal article" date="2015" name="Nature">
        <title>Complex archaea that bridge the gap between prokaryotes and eukaryotes.</title>
        <authorList>
            <person name="Spang A."/>
            <person name="Saw J.H."/>
            <person name="Jorgensen S.L."/>
            <person name="Zaremba-Niedzwiedzka K."/>
            <person name="Martijn J."/>
            <person name="Lind A.E."/>
            <person name="van Eijk R."/>
            <person name="Schleper C."/>
            <person name="Guy L."/>
            <person name="Ettema T.J."/>
        </authorList>
    </citation>
    <scope>NUCLEOTIDE SEQUENCE</scope>
</reference>
<proteinExistence type="inferred from homology"/>
<dbReference type="Pfam" id="PF05193">
    <property type="entry name" value="Peptidase_M16_C"/>
    <property type="match status" value="2"/>
</dbReference>
<dbReference type="EMBL" id="LAZR01000001">
    <property type="protein sequence ID" value="KKO12628.1"/>
    <property type="molecule type" value="Genomic_DNA"/>
</dbReference>
<evidence type="ECO:0000256" key="1">
    <source>
        <dbReference type="ARBA" id="ARBA00007261"/>
    </source>
</evidence>
<evidence type="ECO:0000259" key="6">
    <source>
        <dbReference type="Pfam" id="PF00675"/>
    </source>
</evidence>
<evidence type="ECO:0000256" key="2">
    <source>
        <dbReference type="ARBA" id="ARBA00022670"/>
    </source>
</evidence>
<feature type="domain" description="Peptidase M16 C-terminal" evidence="7">
    <location>
        <begin position="291"/>
        <end position="457"/>
    </location>
</feature>
<protein>
    <recommendedName>
        <fullName evidence="9">Peptidase M16 N-terminal domain-containing protein</fullName>
    </recommendedName>
</protein>
<dbReference type="GO" id="GO:0046872">
    <property type="term" value="F:metal ion binding"/>
    <property type="evidence" value="ECO:0007669"/>
    <property type="project" value="InterPro"/>
</dbReference>
<dbReference type="InterPro" id="IPR007863">
    <property type="entry name" value="Peptidase_M16_C"/>
</dbReference>
<evidence type="ECO:0008006" key="9">
    <source>
        <dbReference type="Google" id="ProtNLM"/>
    </source>
</evidence>
<feature type="domain" description="Peptidase M16 N-terminal" evidence="6">
    <location>
        <begin position="84"/>
        <end position="145"/>
    </location>
</feature>
<dbReference type="PANTHER" id="PTHR43690">
    <property type="entry name" value="NARDILYSIN"/>
    <property type="match status" value="1"/>
</dbReference>
<dbReference type="SUPFAM" id="SSF63411">
    <property type="entry name" value="LuxS/MPP-like metallohydrolase"/>
    <property type="match status" value="4"/>
</dbReference>
<dbReference type="AlphaFoldDB" id="A0A0F9WJA3"/>
<feature type="domain" description="Peptidase M16 C-terminal" evidence="7">
    <location>
        <begin position="757"/>
        <end position="909"/>
    </location>
</feature>
<accession>A0A0F9WJA3</accession>
<name>A0A0F9WJA3_9ZZZZ</name>
<evidence type="ECO:0000256" key="4">
    <source>
        <dbReference type="ARBA" id="ARBA00022833"/>
    </source>
</evidence>
<keyword evidence="4" id="KW-0862">Zinc</keyword>
<keyword evidence="3" id="KW-0378">Hydrolase</keyword>
<evidence type="ECO:0000256" key="3">
    <source>
        <dbReference type="ARBA" id="ARBA00022801"/>
    </source>
</evidence>
<dbReference type="PANTHER" id="PTHR43690:SF17">
    <property type="entry name" value="PROTEIN YHJJ"/>
    <property type="match status" value="1"/>
</dbReference>
<evidence type="ECO:0000259" key="7">
    <source>
        <dbReference type="Pfam" id="PF05193"/>
    </source>
</evidence>
<dbReference type="GO" id="GO:0006508">
    <property type="term" value="P:proteolysis"/>
    <property type="evidence" value="ECO:0007669"/>
    <property type="project" value="UniProtKB-KW"/>
</dbReference>
<keyword evidence="5" id="KW-0482">Metalloprotease</keyword>
<dbReference type="GO" id="GO:0008237">
    <property type="term" value="F:metallopeptidase activity"/>
    <property type="evidence" value="ECO:0007669"/>
    <property type="project" value="UniProtKB-KW"/>
</dbReference>
<dbReference type="Gene3D" id="3.30.830.10">
    <property type="entry name" value="Metalloenzyme, LuxS/M16 peptidase-like"/>
    <property type="match status" value="4"/>
</dbReference>
<evidence type="ECO:0000313" key="8">
    <source>
        <dbReference type="EMBL" id="KKO12628.1"/>
    </source>
</evidence>
<gene>
    <name evidence="8" type="ORF">LCGC14_0006430</name>
</gene>
<organism evidence="8">
    <name type="scientific">marine sediment metagenome</name>
    <dbReference type="NCBI Taxonomy" id="412755"/>
    <lineage>
        <taxon>unclassified sequences</taxon>
        <taxon>metagenomes</taxon>
        <taxon>ecological metagenomes</taxon>
    </lineage>
</organism>
<comment type="similarity">
    <text evidence="1">Belongs to the peptidase M16 family.</text>
</comment>
<dbReference type="InterPro" id="IPR050626">
    <property type="entry name" value="Peptidase_M16"/>
</dbReference>
<dbReference type="Pfam" id="PF00675">
    <property type="entry name" value="Peptidase_M16"/>
    <property type="match status" value="1"/>
</dbReference>
<dbReference type="InterPro" id="IPR011765">
    <property type="entry name" value="Pept_M16_N"/>
</dbReference>
<evidence type="ECO:0000256" key="5">
    <source>
        <dbReference type="ARBA" id="ARBA00023049"/>
    </source>
</evidence>